<feature type="region of interest" description="Disordered" evidence="1">
    <location>
        <begin position="91"/>
        <end position="112"/>
    </location>
</feature>
<dbReference type="AlphaFoldDB" id="A0A7L5DN06"/>
<keyword evidence="3" id="KW-1185">Reference proteome</keyword>
<organism evidence="2 3">
    <name type="scientific">Spirosoma rhododendri</name>
    <dbReference type="NCBI Taxonomy" id="2728024"/>
    <lineage>
        <taxon>Bacteria</taxon>
        <taxon>Pseudomonadati</taxon>
        <taxon>Bacteroidota</taxon>
        <taxon>Cytophagia</taxon>
        <taxon>Cytophagales</taxon>
        <taxon>Cytophagaceae</taxon>
        <taxon>Spirosoma</taxon>
    </lineage>
</organism>
<evidence type="ECO:0000256" key="1">
    <source>
        <dbReference type="SAM" id="MobiDB-lite"/>
    </source>
</evidence>
<gene>
    <name evidence="2" type="ORF">HH216_16655</name>
</gene>
<sequence length="112" mass="12777">MIWTLHKRAAKAAFMSTAAALMGRHADRVRQQRLLGQIDRVISRLKQAHSLHPAWLKQQYGTLDGYLKCHLSADDWQYVLQIRQAELPNERPVPGRFRADNIPAPAPNLVSQ</sequence>
<dbReference type="Proteomes" id="UP000501128">
    <property type="component" value="Chromosome"/>
</dbReference>
<name>A0A7L5DN06_9BACT</name>
<accession>A0A7L5DN06</accession>
<dbReference type="KEGG" id="srho:HH216_16655"/>
<dbReference type="RefSeq" id="WP_169551825.1">
    <property type="nucleotide sequence ID" value="NZ_CP051677.1"/>
</dbReference>
<proteinExistence type="predicted"/>
<evidence type="ECO:0000313" key="3">
    <source>
        <dbReference type="Proteomes" id="UP000501128"/>
    </source>
</evidence>
<evidence type="ECO:0000313" key="2">
    <source>
        <dbReference type="EMBL" id="QJD79864.1"/>
    </source>
</evidence>
<reference evidence="2 3" key="1">
    <citation type="submission" date="2020-04" db="EMBL/GenBank/DDBJ databases">
        <title>Genome sequencing of novel species.</title>
        <authorList>
            <person name="Heo J."/>
            <person name="Kim S.-J."/>
            <person name="Kim J.-S."/>
            <person name="Hong S.-B."/>
            <person name="Kwon S.-W."/>
        </authorList>
    </citation>
    <scope>NUCLEOTIDE SEQUENCE [LARGE SCALE GENOMIC DNA]</scope>
    <source>
        <strain evidence="2 3">CJU-R4</strain>
    </source>
</reference>
<protein>
    <submittedName>
        <fullName evidence="2">Uncharacterized protein</fullName>
    </submittedName>
</protein>
<dbReference type="EMBL" id="CP051677">
    <property type="protein sequence ID" value="QJD79864.1"/>
    <property type="molecule type" value="Genomic_DNA"/>
</dbReference>